<dbReference type="EMBL" id="JACVVK020000078">
    <property type="protein sequence ID" value="KAK7495103.1"/>
    <property type="molecule type" value="Genomic_DNA"/>
</dbReference>
<comment type="caution">
    <text evidence="2">The sequence shown here is derived from an EMBL/GenBank/DDBJ whole genome shotgun (WGS) entry which is preliminary data.</text>
</comment>
<feature type="region of interest" description="Disordered" evidence="1">
    <location>
        <begin position="1"/>
        <end position="56"/>
    </location>
</feature>
<dbReference type="Proteomes" id="UP001519460">
    <property type="component" value="Unassembled WGS sequence"/>
</dbReference>
<name>A0ABD0L708_9CAEN</name>
<evidence type="ECO:0000313" key="2">
    <source>
        <dbReference type="EMBL" id="KAK7495103.1"/>
    </source>
</evidence>
<dbReference type="AlphaFoldDB" id="A0ABD0L708"/>
<feature type="compositionally biased region" description="Basic and acidic residues" evidence="1">
    <location>
        <begin position="1"/>
        <end position="10"/>
    </location>
</feature>
<keyword evidence="3" id="KW-1185">Reference proteome</keyword>
<accession>A0ABD0L708</accession>
<evidence type="ECO:0000313" key="3">
    <source>
        <dbReference type="Proteomes" id="UP001519460"/>
    </source>
</evidence>
<protein>
    <submittedName>
        <fullName evidence="2">Uncharacterized protein</fullName>
    </submittedName>
</protein>
<feature type="non-terminal residue" evidence="2">
    <location>
        <position position="56"/>
    </location>
</feature>
<gene>
    <name evidence="2" type="ORF">BaRGS_00013743</name>
</gene>
<reference evidence="2 3" key="1">
    <citation type="journal article" date="2023" name="Sci. Data">
        <title>Genome assembly of the Korean intertidal mud-creeper Batillaria attramentaria.</title>
        <authorList>
            <person name="Patra A.K."/>
            <person name="Ho P.T."/>
            <person name="Jun S."/>
            <person name="Lee S.J."/>
            <person name="Kim Y."/>
            <person name="Won Y.J."/>
        </authorList>
    </citation>
    <scope>NUCLEOTIDE SEQUENCE [LARGE SCALE GENOMIC DNA]</scope>
    <source>
        <strain evidence="2">Wonlab-2016</strain>
    </source>
</reference>
<evidence type="ECO:0000256" key="1">
    <source>
        <dbReference type="SAM" id="MobiDB-lite"/>
    </source>
</evidence>
<sequence>IRARLRRPDVRSAGGESNGPTPSLDLPAPNPAQRYGVMTTRGPPLTVDGVSVIRQS</sequence>
<feature type="non-terminal residue" evidence="2">
    <location>
        <position position="1"/>
    </location>
</feature>
<proteinExistence type="predicted"/>
<organism evidence="2 3">
    <name type="scientific">Batillaria attramentaria</name>
    <dbReference type="NCBI Taxonomy" id="370345"/>
    <lineage>
        <taxon>Eukaryota</taxon>
        <taxon>Metazoa</taxon>
        <taxon>Spiralia</taxon>
        <taxon>Lophotrochozoa</taxon>
        <taxon>Mollusca</taxon>
        <taxon>Gastropoda</taxon>
        <taxon>Caenogastropoda</taxon>
        <taxon>Sorbeoconcha</taxon>
        <taxon>Cerithioidea</taxon>
        <taxon>Batillariidae</taxon>
        <taxon>Batillaria</taxon>
    </lineage>
</organism>